<feature type="region of interest" description="Disordered" evidence="5">
    <location>
        <begin position="538"/>
        <end position="567"/>
    </location>
</feature>
<dbReference type="PANTHER" id="PTHR42960">
    <property type="entry name" value="YCF46 PROTEIN"/>
    <property type="match status" value="1"/>
</dbReference>
<evidence type="ECO:0000256" key="4">
    <source>
        <dbReference type="ARBA" id="ARBA00040480"/>
    </source>
</evidence>
<protein>
    <recommendedName>
        <fullName evidence="4">Uncharacterized AAA domain-containing protein ycf46</fullName>
    </recommendedName>
</protein>
<dbReference type="InterPro" id="IPR052381">
    <property type="entry name" value="AAA_domain_protein"/>
</dbReference>
<organism evidence="7 8">
    <name type="scientific">Almyronema epifaneia S1</name>
    <dbReference type="NCBI Taxonomy" id="2991925"/>
    <lineage>
        <taxon>Bacteria</taxon>
        <taxon>Bacillati</taxon>
        <taxon>Cyanobacteriota</taxon>
        <taxon>Cyanophyceae</taxon>
        <taxon>Nodosilineales</taxon>
        <taxon>Nodosilineaceae</taxon>
        <taxon>Almyronema</taxon>
        <taxon>Almyronema epifaneia</taxon>
    </lineage>
</organism>
<evidence type="ECO:0000256" key="3">
    <source>
        <dbReference type="ARBA" id="ARBA00038088"/>
    </source>
</evidence>
<dbReference type="SUPFAM" id="SSF52540">
    <property type="entry name" value="P-loop containing nucleoside triphosphate hydrolases"/>
    <property type="match status" value="1"/>
</dbReference>
<dbReference type="InterPro" id="IPR027417">
    <property type="entry name" value="P-loop_NTPase"/>
</dbReference>
<sequence>MSQRTFNSITIWPKLQQEHEYIVACKSAVCDRNFVLAQLLQFIDGQGLELYYWNAAFDCLQTVAPCGARRQVDLHDSDLSLSGVEAAGTIAQVVSLARPGVFVLAGLLKDMSDRQVHEIQNAHFALRQSEVEQYIILLDSDPHIPLDIYPLLPALEYPLPNREAVQRLVAEFCWDVLSMEQTPENRDRQRQLTQACSGLPRGEIDIALHRATERSTETTNLAVITDLVMDYKTKKLKGRGINMLPEPDVPVAAGMDRLYETLDKVRLLLQPEATTRNLRPPKAILLWGIPGTGKSLAAKLAAKHIGGTLVSADWNGLVGRSVQESMKNLSSLLDFVDEIGTCILFFDEFEKAFSGWDTSAEGGVLGKMAGQLLSWMQDHTSPVVMFATINHLQMLPAEMIRRFEYVHFFGMPHAGSLWEVFQVHLGQYFQYNFSDRDWRVLLREYRGCTPAEVAKAVQHVADAYYFRDMRQGNFCPDKPLLHLESLLEERQTFTPAASQRDISDQIAAIINRADYAIPVSGPDTSPFAVPEQSLMGIDEDALTTRDRAQSDRHSRSVQLVEGERSEF</sequence>
<dbReference type="InterPro" id="IPR003593">
    <property type="entry name" value="AAA+_ATPase"/>
</dbReference>
<comment type="similarity">
    <text evidence="3">Belongs to the AAA ATPase family. Highly divergent.</text>
</comment>
<dbReference type="Gene3D" id="3.40.50.300">
    <property type="entry name" value="P-loop containing nucleotide triphosphate hydrolases"/>
    <property type="match status" value="1"/>
</dbReference>
<dbReference type="InterPro" id="IPR003959">
    <property type="entry name" value="ATPase_AAA_core"/>
</dbReference>
<dbReference type="PANTHER" id="PTHR42960:SF1">
    <property type="entry name" value="YCF46 PROTEIN"/>
    <property type="match status" value="1"/>
</dbReference>
<keyword evidence="8" id="KW-1185">Reference proteome</keyword>
<evidence type="ECO:0000256" key="1">
    <source>
        <dbReference type="ARBA" id="ARBA00022741"/>
    </source>
</evidence>
<dbReference type="GO" id="GO:0005524">
    <property type="term" value="F:ATP binding"/>
    <property type="evidence" value="ECO:0007669"/>
    <property type="project" value="UniProtKB-KW"/>
</dbReference>
<evidence type="ECO:0000313" key="7">
    <source>
        <dbReference type="EMBL" id="MFE4108493.1"/>
    </source>
</evidence>
<dbReference type="Proteomes" id="UP001600165">
    <property type="component" value="Unassembled WGS sequence"/>
</dbReference>
<proteinExistence type="inferred from homology"/>
<evidence type="ECO:0000259" key="6">
    <source>
        <dbReference type="SMART" id="SM00382"/>
    </source>
</evidence>
<dbReference type="EMBL" id="JBHZOL010000111">
    <property type="protein sequence ID" value="MFE4108493.1"/>
    <property type="molecule type" value="Genomic_DNA"/>
</dbReference>
<keyword evidence="2 7" id="KW-0067">ATP-binding</keyword>
<gene>
    <name evidence="7" type="ORF">ACFVKH_19610</name>
</gene>
<evidence type="ECO:0000256" key="2">
    <source>
        <dbReference type="ARBA" id="ARBA00022840"/>
    </source>
</evidence>
<dbReference type="RefSeq" id="WP_377968122.1">
    <property type="nucleotide sequence ID" value="NZ_JBHZOL010000111.1"/>
</dbReference>
<evidence type="ECO:0000256" key="5">
    <source>
        <dbReference type="SAM" id="MobiDB-lite"/>
    </source>
</evidence>
<accession>A0ABW6IJU1</accession>
<feature type="domain" description="AAA+ ATPase" evidence="6">
    <location>
        <begin position="280"/>
        <end position="413"/>
    </location>
</feature>
<feature type="compositionally biased region" description="Basic and acidic residues" evidence="5">
    <location>
        <begin position="542"/>
        <end position="554"/>
    </location>
</feature>
<keyword evidence="1" id="KW-0547">Nucleotide-binding</keyword>
<evidence type="ECO:0000313" key="8">
    <source>
        <dbReference type="Proteomes" id="UP001600165"/>
    </source>
</evidence>
<reference evidence="7 8" key="1">
    <citation type="submission" date="2024-10" db="EMBL/GenBank/DDBJ databases">
        <authorList>
            <person name="Ratan Roy A."/>
            <person name="Morales Sandoval P.H."/>
            <person name="De Los Santos Villalobos S."/>
            <person name="Chakraborty S."/>
            <person name="Mukherjee J."/>
        </authorList>
    </citation>
    <scope>NUCLEOTIDE SEQUENCE [LARGE SCALE GENOMIC DNA]</scope>
    <source>
        <strain evidence="7 8">S1</strain>
    </source>
</reference>
<comment type="caution">
    <text evidence="7">The sequence shown here is derived from an EMBL/GenBank/DDBJ whole genome shotgun (WGS) entry which is preliminary data.</text>
</comment>
<name>A0ABW6IJU1_9CYAN</name>
<dbReference type="Pfam" id="PF00004">
    <property type="entry name" value="AAA"/>
    <property type="match status" value="1"/>
</dbReference>
<dbReference type="SMART" id="SM00382">
    <property type="entry name" value="AAA"/>
    <property type="match status" value="1"/>
</dbReference>